<dbReference type="InterPro" id="IPR028979">
    <property type="entry name" value="Ser_kin/Pase_Hpr-like_N_sf"/>
</dbReference>
<dbReference type="AlphaFoldDB" id="A0A926HQ00"/>
<protein>
    <submittedName>
        <fullName evidence="1">AraC family transcriptional regulator</fullName>
    </submittedName>
</protein>
<dbReference type="EMBL" id="JACRSR010000001">
    <property type="protein sequence ID" value="MBC8530736.1"/>
    <property type="molecule type" value="Genomic_DNA"/>
</dbReference>
<evidence type="ECO:0000313" key="2">
    <source>
        <dbReference type="Proteomes" id="UP000623172"/>
    </source>
</evidence>
<reference evidence="1" key="1">
    <citation type="submission" date="2020-08" db="EMBL/GenBank/DDBJ databases">
        <title>Genome public.</title>
        <authorList>
            <person name="Liu C."/>
            <person name="Sun Q."/>
        </authorList>
    </citation>
    <scope>NUCLEOTIDE SEQUENCE</scope>
    <source>
        <strain evidence="1">NSJ-53</strain>
    </source>
</reference>
<dbReference type="RefSeq" id="WP_249314706.1">
    <property type="nucleotide sequence ID" value="NZ_JACRSR010000001.1"/>
</dbReference>
<comment type="caution">
    <text evidence="1">The sequence shown here is derived from an EMBL/GenBank/DDBJ whole genome shotgun (WGS) entry which is preliminary data.</text>
</comment>
<name>A0A926HQ00_9FIRM</name>
<dbReference type="SUPFAM" id="SSF75138">
    <property type="entry name" value="HprK N-terminal domain-like"/>
    <property type="match status" value="1"/>
</dbReference>
<evidence type="ECO:0000313" key="1">
    <source>
        <dbReference type="EMBL" id="MBC8530736.1"/>
    </source>
</evidence>
<sequence>MTLKDLLEKTDSELLTPDADLTREVTGCYIGDLLSWVMAHAGAGSAWITVQTHLNVIAVSTLLDLACVINPEGVEMEKVSLEKAMEKEVPVLRSAMTAYELAVKLHELGVS</sequence>
<proteinExistence type="predicted"/>
<organism evidence="1 2">
    <name type="scientific">Gehongia tenuis</name>
    <dbReference type="NCBI Taxonomy" id="2763655"/>
    <lineage>
        <taxon>Bacteria</taxon>
        <taxon>Bacillati</taxon>
        <taxon>Bacillota</taxon>
        <taxon>Clostridia</taxon>
        <taxon>Christensenellales</taxon>
        <taxon>Christensenellaceae</taxon>
        <taxon>Gehongia</taxon>
    </lineage>
</organism>
<dbReference type="Proteomes" id="UP000623172">
    <property type="component" value="Unassembled WGS sequence"/>
</dbReference>
<dbReference type="Gene3D" id="3.40.1390.20">
    <property type="entry name" value="HprK N-terminal domain-like"/>
    <property type="match status" value="1"/>
</dbReference>
<keyword evidence="2" id="KW-1185">Reference proteome</keyword>
<gene>
    <name evidence="1" type="ORF">H8696_02620</name>
</gene>
<accession>A0A926HQ00</accession>